<keyword evidence="4" id="KW-0472">Membrane</keyword>
<dbReference type="Gene3D" id="3.40.50.1240">
    <property type="entry name" value="Phosphoglycerate mutase-like"/>
    <property type="match status" value="1"/>
</dbReference>
<dbReference type="Pfam" id="PF00328">
    <property type="entry name" value="His_Phos_2"/>
    <property type="match status" value="1"/>
</dbReference>
<dbReference type="PROSITE" id="PS00616">
    <property type="entry name" value="HIS_ACID_PHOSPHAT_1"/>
    <property type="match status" value="1"/>
</dbReference>
<dbReference type="InterPro" id="IPR029033">
    <property type="entry name" value="His_PPase_superfam"/>
</dbReference>
<dbReference type="InterPro" id="IPR000560">
    <property type="entry name" value="His_Pase_clade-2"/>
</dbReference>
<evidence type="ECO:0000313" key="5">
    <source>
        <dbReference type="EMBL" id="KPU78849.1"/>
    </source>
</evidence>
<dbReference type="InParanoid" id="A0A0P8XVX2"/>
<keyword evidence="4" id="KW-0812">Transmembrane</keyword>
<dbReference type="GO" id="GO:0003993">
    <property type="term" value="F:acid phosphatase activity"/>
    <property type="evidence" value="ECO:0007669"/>
    <property type="project" value="UniProtKB-EC"/>
</dbReference>
<evidence type="ECO:0000256" key="3">
    <source>
        <dbReference type="SAM" id="MobiDB-lite"/>
    </source>
</evidence>
<protein>
    <submittedName>
        <fullName evidence="5">Uncharacterized protein</fullName>
    </submittedName>
</protein>
<dbReference type="AlphaFoldDB" id="A0A0P8XVX2"/>
<sequence>MPRSHFTRRHCLAMTGGLIASAVLIWCFAHSTMESTAKLYDPGTDKSTLELLHVVFRHGPRTPADTYPKDPYVNETYYPFGWGQITNNGKRELFNIGTWLRKRYGKFLAPHYSPDSVYAQATGVPRTHMTMQTVLAAFFPPKGTDMEWNSQFNWQPIPVFSHELNQDTVRILDIKSEMINQIVRLATSGANSMSAIFRGTERGLRTSGGEGGNRTVPGNVQGTGRAHGTALQRARRCTVPLFDPAGGTGMGPRAARVDALVFPREVAIPGRAELYL</sequence>
<evidence type="ECO:0000256" key="4">
    <source>
        <dbReference type="SAM" id="Phobius"/>
    </source>
</evidence>
<keyword evidence="4" id="KW-1133">Transmembrane helix</keyword>
<dbReference type="PANTHER" id="PTHR11567:SF205">
    <property type="entry name" value="GH28721P-RELATED"/>
    <property type="match status" value="1"/>
</dbReference>
<evidence type="ECO:0000256" key="1">
    <source>
        <dbReference type="ARBA" id="ARBA00000032"/>
    </source>
</evidence>
<dbReference type="STRING" id="7217.A0A0P8XVX2"/>
<keyword evidence="6" id="KW-1185">Reference proteome</keyword>
<accession>A0A0P8XVX2</accession>
<name>A0A0P8XVX2_DROAN</name>
<evidence type="ECO:0000256" key="2">
    <source>
        <dbReference type="ARBA" id="ARBA00005375"/>
    </source>
</evidence>
<dbReference type="InterPro" id="IPR050645">
    <property type="entry name" value="Histidine_acid_phosphatase"/>
</dbReference>
<reference evidence="5 6" key="1">
    <citation type="journal article" date="2007" name="Nature">
        <title>Evolution of genes and genomes on the Drosophila phylogeny.</title>
        <authorList>
            <consortium name="Drosophila 12 Genomes Consortium"/>
            <person name="Clark A.G."/>
            <person name="Eisen M.B."/>
            <person name="Smith D.R."/>
            <person name="Bergman C.M."/>
            <person name="Oliver B."/>
            <person name="Markow T.A."/>
            <person name="Kaufman T.C."/>
            <person name="Kellis M."/>
            <person name="Gelbart W."/>
            <person name="Iyer V.N."/>
            <person name="Pollard D.A."/>
            <person name="Sackton T.B."/>
            <person name="Larracuente A.M."/>
            <person name="Singh N.D."/>
            <person name="Abad J.P."/>
            <person name="Abt D.N."/>
            <person name="Adryan B."/>
            <person name="Aguade M."/>
            <person name="Akashi H."/>
            <person name="Anderson W.W."/>
            <person name="Aquadro C.F."/>
            <person name="Ardell D.H."/>
            <person name="Arguello R."/>
            <person name="Artieri C.G."/>
            <person name="Barbash D.A."/>
            <person name="Barker D."/>
            <person name="Barsanti P."/>
            <person name="Batterham P."/>
            <person name="Batzoglou S."/>
            <person name="Begun D."/>
            <person name="Bhutkar A."/>
            <person name="Blanco E."/>
            <person name="Bosak S.A."/>
            <person name="Bradley R.K."/>
            <person name="Brand A.D."/>
            <person name="Brent M.R."/>
            <person name="Brooks A.N."/>
            <person name="Brown R.H."/>
            <person name="Butlin R.K."/>
            <person name="Caggese C."/>
            <person name="Calvi B.R."/>
            <person name="Bernardo de Carvalho A."/>
            <person name="Caspi A."/>
            <person name="Castrezana S."/>
            <person name="Celniker S.E."/>
            <person name="Chang J.L."/>
            <person name="Chapple C."/>
            <person name="Chatterji S."/>
            <person name="Chinwalla A."/>
            <person name="Civetta A."/>
            <person name="Clifton S.W."/>
            <person name="Comeron J.M."/>
            <person name="Costello J.C."/>
            <person name="Coyne J.A."/>
            <person name="Daub J."/>
            <person name="David R.G."/>
            <person name="Delcher A.L."/>
            <person name="Delehaunty K."/>
            <person name="Do C.B."/>
            <person name="Ebling H."/>
            <person name="Edwards K."/>
            <person name="Eickbush T."/>
            <person name="Evans J.D."/>
            <person name="Filipski A."/>
            <person name="Findeiss S."/>
            <person name="Freyhult E."/>
            <person name="Fulton L."/>
            <person name="Fulton R."/>
            <person name="Garcia A.C."/>
            <person name="Gardiner A."/>
            <person name="Garfield D.A."/>
            <person name="Garvin B.E."/>
            <person name="Gibson G."/>
            <person name="Gilbert D."/>
            <person name="Gnerre S."/>
            <person name="Godfrey J."/>
            <person name="Good R."/>
            <person name="Gotea V."/>
            <person name="Gravely B."/>
            <person name="Greenberg A.J."/>
            <person name="Griffiths-Jones S."/>
            <person name="Gross S."/>
            <person name="Guigo R."/>
            <person name="Gustafson E.A."/>
            <person name="Haerty W."/>
            <person name="Hahn M.W."/>
            <person name="Halligan D.L."/>
            <person name="Halpern A.L."/>
            <person name="Halter G.M."/>
            <person name="Han M.V."/>
            <person name="Heger A."/>
            <person name="Hillier L."/>
            <person name="Hinrichs A.S."/>
            <person name="Holmes I."/>
            <person name="Hoskins R.A."/>
            <person name="Hubisz M.J."/>
            <person name="Hultmark D."/>
            <person name="Huntley M.A."/>
            <person name="Jaffe D.B."/>
            <person name="Jagadeeshan S."/>
            <person name="Jeck W.R."/>
            <person name="Johnson J."/>
            <person name="Jones C.D."/>
            <person name="Jordan W.C."/>
            <person name="Karpen G.H."/>
            <person name="Kataoka E."/>
            <person name="Keightley P.D."/>
            <person name="Kheradpour P."/>
            <person name="Kirkness E.F."/>
            <person name="Koerich L.B."/>
            <person name="Kristiansen K."/>
            <person name="Kudrna D."/>
            <person name="Kulathinal R.J."/>
            <person name="Kumar S."/>
            <person name="Kwok R."/>
            <person name="Lander E."/>
            <person name="Langley C.H."/>
            <person name="Lapoint R."/>
            <person name="Lazzaro B.P."/>
            <person name="Lee S.J."/>
            <person name="Levesque L."/>
            <person name="Li R."/>
            <person name="Lin C.F."/>
            <person name="Lin M.F."/>
            <person name="Lindblad-Toh K."/>
            <person name="Llopart A."/>
            <person name="Long M."/>
            <person name="Low L."/>
            <person name="Lozovsky E."/>
            <person name="Lu J."/>
            <person name="Luo M."/>
            <person name="Machado C.A."/>
            <person name="Makalowski W."/>
            <person name="Marzo M."/>
            <person name="Matsuda M."/>
            <person name="Matzkin L."/>
            <person name="McAllister B."/>
            <person name="McBride C.S."/>
            <person name="McKernan B."/>
            <person name="McKernan K."/>
            <person name="Mendez-Lago M."/>
            <person name="Minx P."/>
            <person name="Mollenhauer M.U."/>
            <person name="Montooth K."/>
            <person name="Mount S.M."/>
            <person name="Mu X."/>
            <person name="Myers E."/>
            <person name="Negre B."/>
            <person name="Newfeld S."/>
            <person name="Nielsen R."/>
            <person name="Noor M.A."/>
            <person name="O'Grady P."/>
            <person name="Pachter L."/>
            <person name="Papaceit M."/>
            <person name="Parisi M.J."/>
            <person name="Parisi M."/>
            <person name="Parts L."/>
            <person name="Pedersen J.S."/>
            <person name="Pesole G."/>
            <person name="Phillippy A.M."/>
            <person name="Ponting C.P."/>
            <person name="Pop M."/>
            <person name="Porcelli D."/>
            <person name="Powell J.R."/>
            <person name="Prohaska S."/>
            <person name="Pruitt K."/>
            <person name="Puig M."/>
            <person name="Quesneville H."/>
            <person name="Ram K.R."/>
            <person name="Rand D."/>
            <person name="Rasmussen M.D."/>
            <person name="Reed L.K."/>
            <person name="Reenan R."/>
            <person name="Reily A."/>
            <person name="Remington K.A."/>
            <person name="Rieger T.T."/>
            <person name="Ritchie M.G."/>
            <person name="Robin C."/>
            <person name="Rogers Y.H."/>
            <person name="Rohde C."/>
            <person name="Rozas J."/>
            <person name="Rubenfield M.J."/>
            <person name="Ruiz A."/>
            <person name="Russo S."/>
            <person name="Salzberg S.L."/>
            <person name="Sanchez-Gracia A."/>
            <person name="Saranga D.J."/>
            <person name="Sato H."/>
            <person name="Schaeffer S.W."/>
            <person name="Schatz M.C."/>
            <person name="Schlenke T."/>
            <person name="Schwartz R."/>
            <person name="Segarra C."/>
            <person name="Singh R.S."/>
            <person name="Sirot L."/>
            <person name="Sirota M."/>
            <person name="Sisneros N.B."/>
            <person name="Smith C.D."/>
            <person name="Smith T.F."/>
            <person name="Spieth J."/>
            <person name="Stage D.E."/>
            <person name="Stark A."/>
            <person name="Stephan W."/>
            <person name="Strausberg R.L."/>
            <person name="Strempel S."/>
            <person name="Sturgill D."/>
            <person name="Sutton G."/>
            <person name="Sutton G.G."/>
            <person name="Tao W."/>
            <person name="Teichmann S."/>
            <person name="Tobari Y.N."/>
            <person name="Tomimura Y."/>
            <person name="Tsolas J.M."/>
            <person name="Valente V.L."/>
            <person name="Venter E."/>
            <person name="Venter J.C."/>
            <person name="Vicario S."/>
            <person name="Vieira F.G."/>
            <person name="Vilella A.J."/>
            <person name="Villasante A."/>
            <person name="Walenz B."/>
            <person name="Wang J."/>
            <person name="Wasserman M."/>
            <person name="Watts T."/>
            <person name="Wilson D."/>
            <person name="Wilson R.K."/>
            <person name="Wing R.A."/>
            <person name="Wolfner M.F."/>
            <person name="Wong A."/>
            <person name="Wong G.K."/>
            <person name="Wu C.I."/>
            <person name="Wu G."/>
            <person name="Yamamoto D."/>
            <person name="Yang H.P."/>
            <person name="Yang S.P."/>
            <person name="Yorke J.A."/>
            <person name="Yoshida K."/>
            <person name="Zdobnov E."/>
            <person name="Zhang P."/>
            <person name="Zhang Y."/>
            <person name="Zimin A.V."/>
            <person name="Baldwin J."/>
            <person name="Abdouelleil A."/>
            <person name="Abdulkadir J."/>
            <person name="Abebe A."/>
            <person name="Abera B."/>
            <person name="Abreu J."/>
            <person name="Acer S.C."/>
            <person name="Aftuck L."/>
            <person name="Alexander A."/>
            <person name="An P."/>
            <person name="Anderson E."/>
            <person name="Anderson S."/>
            <person name="Arachi H."/>
            <person name="Azer M."/>
            <person name="Bachantsang P."/>
            <person name="Barry A."/>
            <person name="Bayul T."/>
            <person name="Berlin A."/>
            <person name="Bessette D."/>
            <person name="Bloom T."/>
            <person name="Blye J."/>
            <person name="Boguslavskiy L."/>
            <person name="Bonnet C."/>
            <person name="Boukhgalter B."/>
            <person name="Bourzgui I."/>
            <person name="Brown A."/>
            <person name="Cahill P."/>
            <person name="Channer S."/>
            <person name="Cheshatsang Y."/>
            <person name="Chuda L."/>
            <person name="Citroen M."/>
            <person name="Collymore A."/>
            <person name="Cooke P."/>
            <person name="Costello M."/>
            <person name="D'Aco K."/>
            <person name="Daza R."/>
            <person name="De Haan G."/>
            <person name="DeGray S."/>
            <person name="DeMaso C."/>
            <person name="Dhargay N."/>
            <person name="Dooley K."/>
            <person name="Dooley E."/>
            <person name="Doricent M."/>
            <person name="Dorje P."/>
            <person name="Dorjee K."/>
            <person name="Dupes A."/>
            <person name="Elong R."/>
            <person name="Falk J."/>
            <person name="Farina A."/>
            <person name="Faro S."/>
            <person name="Ferguson D."/>
            <person name="Fisher S."/>
            <person name="Foley C.D."/>
            <person name="Franke A."/>
            <person name="Friedrich D."/>
            <person name="Gadbois L."/>
            <person name="Gearin G."/>
            <person name="Gearin C.R."/>
            <person name="Giannoukos G."/>
            <person name="Goode T."/>
            <person name="Graham J."/>
            <person name="Grandbois E."/>
            <person name="Grewal S."/>
            <person name="Gyaltsen K."/>
            <person name="Hafez N."/>
            <person name="Hagos B."/>
            <person name="Hall J."/>
            <person name="Henson C."/>
            <person name="Hollinger A."/>
            <person name="Honan T."/>
            <person name="Huard M.D."/>
            <person name="Hughes L."/>
            <person name="Hurhula B."/>
            <person name="Husby M.E."/>
            <person name="Kamat A."/>
            <person name="Kanga B."/>
            <person name="Kashin S."/>
            <person name="Khazanovich D."/>
            <person name="Kisner P."/>
            <person name="Lance K."/>
            <person name="Lara M."/>
            <person name="Lee W."/>
            <person name="Lennon N."/>
            <person name="Letendre F."/>
            <person name="LeVine R."/>
            <person name="Lipovsky A."/>
            <person name="Liu X."/>
            <person name="Liu J."/>
            <person name="Liu S."/>
            <person name="Lokyitsang T."/>
            <person name="Lokyitsang Y."/>
            <person name="Lubonja R."/>
            <person name="Lui A."/>
            <person name="MacDonald P."/>
            <person name="Magnisalis V."/>
            <person name="Maru K."/>
            <person name="Matthews C."/>
            <person name="McCusker W."/>
            <person name="McDonough S."/>
            <person name="Mehta T."/>
            <person name="Meldrim J."/>
            <person name="Meneus L."/>
            <person name="Mihai O."/>
            <person name="Mihalev A."/>
            <person name="Mihova T."/>
            <person name="Mittelman R."/>
            <person name="Mlenga V."/>
            <person name="Montmayeur A."/>
            <person name="Mulrain L."/>
            <person name="Navidi A."/>
            <person name="Naylor J."/>
            <person name="Negash T."/>
            <person name="Nguyen T."/>
            <person name="Nguyen N."/>
            <person name="Nicol R."/>
            <person name="Norbu C."/>
            <person name="Norbu N."/>
            <person name="Novod N."/>
            <person name="O'Neill B."/>
            <person name="Osman S."/>
            <person name="Markiewicz E."/>
            <person name="Oyono O.L."/>
            <person name="Patti C."/>
            <person name="Phunkhang P."/>
            <person name="Pierre F."/>
            <person name="Priest M."/>
            <person name="Raghuraman S."/>
            <person name="Rege F."/>
            <person name="Reyes R."/>
            <person name="Rise C."/>
            <person name="Rogov P."/>
            <person name="Ross K."/>
            <person name="Ryan E."/>
            <person name="Settipalli S."/>
            <person name="Shea T."/>
            <person name="Sherpa N."/>
            <person name="Shi L."/>
            <person name="Shih D."/>
            <person name="Sparrow T."/>
            <person name="Spaulding J."/>
            <person name="Stalker J."/>
            <person name="Stange-Thomann N."/>
            <person name="Stavropoulos S."/>
            <person name="Stone C."/>
            <person name="Strader C."/>
            <person name="Tesfaye S."/>
            <person name="Thomson T."/>
            <person name="Thoulutsang Y."/>
            <person name="Thoulutsang D."/>
            <person name="Topham K."/>
            <person name="Topping I."/>
            <person name="Tsamla T."/>
            <person name="Vassiliev H."/>
            <person name="Vo A."/>
            <person name="Wangchuk T."/>
            <person name="Wangdi T."/>
            <person name="Weiand M."/>
            <person name="Wilkinson J."/>
            <person name="Wilson A."/>
            <person name="Yadav S."/>
            <person name="Young G."/>
            <person name="Yu Q."/>
            <person name="Zembek L."/>
            <person name="Zhong D."/>
            <person name="Zimmer A."/>
            <person name="Zwirko Z."/>
            <person name="Jaffe D.B."/>
            <person name="Alvarez P."/>
            <person name="Brockman W."/>
            <person name="Butler J."/>
            <person name="Chin C."/>
            <person name="Gnerre S."/>
            <person name="Grabherr M."/>
            <person name="Kleber M."/>
            <person name="Mauceli E."/>
            <person name="MacCallum I."/>
        </authorList>
    </citation>
    <scope>NUCLEOTIDE SEQUENCE [LARGE SCALE GENOMIC DNA]</scope>
    <source>
        <strain evidence="6">Tucson 14024-0371.13</strain>
    </source>
</reference>
<dbReference type="InterPro" id="IPR033379">
    <property type="entry name" value="Acid_Pase_AS"/>
</dbReference>
<gene>
    <name evidence="5" type="primary">Dana\GF10756</name>
    <name evidence="5" type="synonym">dana_GLEANR_10714</name>
    <name evidence="5" type="ORF">GF10756</name>
</gene>
<dbReference type="CDD" id="cd07061">
    <property type="entry name" value="HP_HAP_like"/>
    <property type="match status" value="1"/>
</dbReference>
<dbReference type="EMBL" id="CH902618">
    <property type="protein sequence ID" value="KPU78849.1"/>
    <property type="molecule type" value="Genomic_DNA"/>
</dbReference>
<evidence type="ECO:0000313" key="6">
    <source>
        <dbReference type="Proteomes" id="UP000007801"/>
    </source>
</evidence>
<organism evidence="5 6">
    <name type="scientific">Drosophila ananassae</name>
    <name type="common">Fruit fly</name>
    <dbReference type="NCBI Taxonomy" id="7217"/>
    <lineage>
        <taxon>Eukaryota</taxon>
        <taxon>Metazoa</taxon>
        <taxon>Ecdysozoa</taxon>
        <taxon>Arthropoda</taxon>
        <taxon>Hexapoda</taxon>
        <taxon>Insecta</taxon>
        <taxon>Pterygota</taxon>
        <taxon>Neoptera</taxon>
        <taxon>Endopterygota</taxon>
        <taxon>Diptera</taxon>
        <taxon>Brachycera</taxon>
        <taxon>Muscomorpha</taxon>
        <taxon>Ephydroidea</taxon>
        <taxon>Drosophilidae</taxon>
        <taxon>Drosophila</taxon>
        <taxon>Sophophora</taxon>
    </lineage>
</organism>
<feature type="transmembrane region" description="Helical" evidence="4">
    <location>
        <begin position="12"/>
        <end position="31"/>
    </location>
</feature>
<dbReference type="PANTHER" id="PTHR11567">
    <property type="entry name" value="ACID PHOSPHATASE-RELATED"/>
    <property type="match status" value="1"/>
</dbReference>
<feature type="region of interest" description="Disordered" evidence="3">
    <location>
        <begin position="202"/>
        <end position="225"/>
    </location>
</feature>
<dbReference type="Proteomes" id="UP000007801">
    <property type="component" value="Unassembled WGS sequence"/>
</dbReference>
<keyword evidence="5" id="KW-0378">Hydrolase</keyword>
<comment type="similarity">
    <text evidence="2">Belongs to the histidine acid phosphatase family.</text>
</comment>
<proteinExistence type="inferred from homology"/>
<dbReference type="OrthoDB" id="5821688at2759"/>
<comment type="catalytic activity">
    <reaction evidence="1">
        <text>a phosphate monoester + H2O = an alcohol + phosphate</text>
        <dbReference type="Rhea" id="RHEA:15017"/>
        <dbReference type="ChEBI" id="CHEBI:15377"/>
        <dbReference type="ChEBI" id="CHEBI:30879"/>
        <dbReference type="ChEBI" id="CHEBI:43474"/>
        <dbReference type="ChEBI" id="CHEBI:67140"/>
        <dbReference type="EC" id="3.1.3.2"/>
    </reaction>
</comment>
<dbReference type="SUPFAM" id="SSF53254">
    <property type="entry name" value="Phosphoglycerate mutase-like"/>
    <property type="match status" value="1"/>
</dbReference>